<dbReference type="GO" id="GO:0004857">
    <property type="term" value="F:enzyme inhibitor activity"/>
    <property type="evidence" value="ECO:0007669"/>
    <property type="project" value="InterPro"/>
</dbReference>
<dbReference type="InterPro" id="IPR006501">
    <property type="entry name" value="Pectinesterase_inhib_dom"/>
</dbReference>
<dbReference type="PANTHER" id="PTHR31080">
    <property type="entry name" value="PECTINESTERASE INHIBITOR-LIKE"/>
    <property type="match status" value="1"/>
</dbReference>
<evidence type="ECO:0000256" key="2">
    <source>
        <dbReference type="ARBA" id="ARBA00038471"/>
    </source>
</evidence>
<accession>A0A498HJ25</accession>
<evidence type="ECO:0000259" key="3">
    <source>
        <dbReference type="SMART" id="SM00856"/>
    </source>
</evidence>
<evidence type="ECO:0000313" key="5">
    <source>
        <dbReference type="Proteomes" id="UP000290289"/>
    </source>
</evidence>
<protein>
    <recommendedName>
        <fullName evidence="3">Pectinesterase inhibitor domain-containing protein</fullName>
    </recommendedName>
</protein>
<comment type="similarity">
    <text evidence="2">Belongs to the PMEI family.</text>
</comment>
<dbReference type="EMBL" id="RDQH01000342">
    <property type="protein sequence ID" value="RXH70324.1"/>
    <property type="molecule type" value="Genomic_DNA"/>
</dbReference>
<dbReference type="PANTHER" id="PTHR31080:SF64">
    <property type="entry name" value="PLANT INVERTASE_PECTIN METHYLESTERASE INHIBITOR SUPERFAMILY PROTEIN"/>
    <property type="match status" value="1"/>
</dbReference>
<evidence type="ECO:0000256" key="1">
    <source>
        <dbReference type="ARBA" id="ARBA00022729"/>
    </source>
</evidence>
<gene>
    <name evidence="4" type="ORF">DVH24_007580</name>
</gene>
<dbReference type="AlphaFoldDB" id="A0A498HJ25"/>
<dbReference type="SMART" id="SM00856">
    <property type="entry name" value="PMEI"/>
    <property type="match status" value="1"/>
</dbReference>
<dbReference type="CDD" id="cd15799">
    <property type="entry name" value="PMEI-like_4"/>
    <property type="match status" value="1"/>
</dbReference>
<comment type="caution">
    <text evidence="4">The sequence shown here is derived from an EMBL/GenBank/DDBJ whole genome shotgun (WGS) entry which is preliminary data.</text>
</comment>
<sequence>MDEDPDLFSACQGTLDVGLTSAQSIVNYLSSIPREADPRAVVALNDCVEAFGTAAGRIRSSLKQMLLLSSPSSPSFRLEINNVLTWITGAIDDGDTCTEGFKEVVEGPLKTDISNRAEDYKKVTENALALVRTVAEKQAP</sequence>
<dbReference type="Proteomes" id="UP000290289">
    <property type="component" value="Chromosome 16"/>
</dbReference>
<feature type="domain" description="Pectinesterase inhibitor" evidence="3">
    <location>
        <begin position="2"/>
        <end position="130"/>
    </location>
</feature>
<dbReference type="Pfam" id="PF04043">
    <property type="entry name" value="PMEI"/>
    <property type="match status" value="1"/>
</dbReference>
<dbReference type="InterPro" id="IPR051955">
    <property type="entry name" value="PME_Inhibitor"/>
</dbReference>
<name>A0A498HJ25_MALDO</name>
<proteinExistence type="inferred from homology"/>
<dbReference type="SUPFAM" id="SSF101148">
    <property type="entry name" value="Plant invertase/pectin methylesterase inhibitor"/>
    <property type="match status" value="1"/>
</dbReference>
<organism evidence="4 5">
    <name type="scientific">Malus domestica</name>
    <name type="common">Apple</name>
    <name type="synonym">Pyrus malus</name>
    <dbReference type="NCBI Taxonomy" id="3750"/>
    <lineage>
        <taxon>Eukaryota</taxon>
        <taxon>Viridiplantae</taxon>
        <taxon>Streptophyta</taxon>
        <taxon>Embryophyta</taxon>
        <taxon>Tracheophyta</taxon>
        <taxon>Spermatophyta</taxon>
        <taxon>Magnoliopsida</taxon>
        <taxon>eudicotyledons</taxon>
        <taxon>Gunneridae</taxon>
        <taxon>Pentapetalae</taxon>
        <taxon>rosids</taxon>
        <taxon>fabids</taxon>
        <taxon>Rosales</taxon>
        <taxon>Rosaceae</taxon>
        <taxon>Amygdaloideae</taxon>
        <taxon>Maleae</taxon>
        <taxon>Malus</taxon>
    </lineage>
</organism>
<evidence type="ECO:0000313" key="4">
    <source>
        <dbReference type="EMBL" id="RXH70324.1"/>
    </source>
</evidence>
<keyword evidence="1" id="KW-0732">Signal</keyword>
<dbReference type="Gene3D" id="1.20.140.40">
    <property type="entry name" value="Invertase/pectin methylesterase inhibitor family protein"/>
    <property type="match status" value="1"/>
</dbReference>
<keyword evidence="5" id="KW-1185">Reference proteome</keyword>
<dbReference type="NCBIfam" id="TIGR01614">
    <property type="entry name" value="PME_inhib"/>
    <property type="match status" value="1"/>
</dbReference>
<reference evidence="4 5" key="1">
    <citation type="submission" date="2018-10" db="EMBL/GenBank/DDBJ databases">
        <title>A high-quality apple genome assembly.</title>
        <authorList>
            <person name="Hu J."/>
        </authorList>
    </citation>
    <scope>NUCLEOTIDE SEQUENCE [LARGE SCALE GENOMIC DNA]</scope>
    <source>
        <strain evidence="5">cv. HFTH1</strain>
        <tissue evidence="4">Young leaf</tissue>
    </source>
</reference>
<dbReference type="InterPro" id="IPR035513">
    <property type="entry name" value="Invertase/methylesterase_inhib"/>
</dbReference>